<keyword evidence="1" id="KW-0472">Membrane</keyword>
<gene>
    <name evidence="2" type="ORF">METZ01_LOCUS368229</name>
</gene>
<proteinExistence type="predicted"/>
<keyword evidence="1" id="KW-1133">Transmembrane helix</keyword>
<dbReference type="AlphaFoldDB" id="A0A382T0W6"/>
<keyword evidence="1" id="KW-0812">Transmembrane</keyword>
<feature type="transmembrane region" description="Helical" evidence="1">
    <location>
        <begin position="12"/>
        <end position="30"/>
    </location>
</feature>
<dbReference type="EMBL" id="UINC01132824">
    <property type="protein sequence ID" value="SVD15375.1"/>
    <property type="molecule type" value="Genomic_DNA"/>
</dbReference>
<protein>
    <submittedName>
        <fullName evidence="2">Uncharacterized protein</fullName>
    </submittedName>
</protein>
<reference evidence="2" key="1">
    <citation type="submission" date="2018-05" db="EMBL/GenBank/DDBJ databases">
        <authorList>
            <person name="Lanie J.A."/>
            <person name="Ng W.-L."/>
            <person name="Kazmierczak K.M."/>
            <person name="Andrzejewski T.M."/>
            <person name="Davidsen T.M."/>
            <person name="Wayne K.J."/>
            <person name="Tettelin H."/>
            <person name="Glass J.I."/>
            <person name="Rusch D."/>
            <person name="Podicherti R."/>
            <person name="Tsui H.-C.T."/>
            <person name="Winkler M.E."/>
        </authorList>
    </citation>
    <scope>NUCLEOTIDE SEQUENCE</scope>
</reference>
<organism evidence="2">
    <name type="scientific">marine metagenome</name>
    <dbReference type="NCBI Taxonomy" id="408172"/>
    <lineage>
        <taxon>unclassified sequences</taxon>
        <taxon>metagenomes</taxon>
        <taxon>ecological metagenomes</taxon>
    </lineage>
</organism>
<sequence length="33" mass="3848">MEHEINYGSTYKLLFILFKLGAYGFAHLILMNV</sequence>
<evidence type="ECO:0000313" key="2">
    <source>
        <dbReference type="EMBL" id="SVD15375.1"/>
    </source>
</evidence>
<accession>A0A382T0W6</accession>
<evidence type="ECO:0000256" key="1">
    <source>
        <dbReference type="SAM" id="Phobius"/>
    </source>
</evidence>
<name>A0A382T0W6_9ZZZZ</name>